<dbReference type="STRING" id="1742358.GCA_001439605_02464"/>
<keyword evidence="3 6" id="KW-0378">Hydrolase</keyword>
<comment type="cofactor">
    <cofactor evidence="1">
        <name>Zn(2+)</name>
        <dbReference type="ChEBI" id="CHEBI:29105"/>
    </cofactor>
</comment>
<dbReference type="SMART" id="SM00849">
    <property type="entry name" value="Lactamase_B"/>
    <property type="match status" value="1"/>
</dbReference>
<dbReference type="AlphaFoldDB" id="A0A4R1AVD1"/>
<organism evidence="6 7">
    <name type="scientific">Cytobacillus praedii</name>
    <dbReference type="NCBI Taxonomy" id="1742358"/>
    <lineage>
        <taxon>Bacteria</taxon>
        <taxon>Bacillati</taxon>
        <taxon>Bacillota</taxon>
        <taxon>Bacilli</taxon>
        <taxon>Bacillales</taxon>
        <taxon>Bacillaceae</taxon>
        <taxon>Cytobacillus</taxon>
    </lineage>
</organism>
<evidence type="ECO:0000256" key="3">
    <source>
        <dbReference type="ARBA" id="ARBA00022801"/>
    </source>
</evidence>
<dbReference type="GO" id="GO:0046872">
    <property type="term" value="F:metal ion binding"/>
    <property type="evidence" value="ECO:0007669"/>
    <property type="project" value="UniProtKB-KW"/>
</dbReference>
<dbReference type="InterPro" id="IPR036866">
    <property type="entry name" value="RibonucZ/Hydroxyglut_hydro"/>
</dbReference>
<dbReference type="InterPro" id="IPR051453">
    <property type="entry name" value="MBL_Glyoxalase_II"/>
</dbReference>
<dbReference type="Gene3D" id="3.60.15.10">
    <property type="entry name" value="Ribonuclease Z/Hydroxyacylglutathione hydrolase-like"/>
    <property type="match status" value="1"/>
</dbReference>
<dbReference type="EMBL" id="SJTH01000010">
    <property type="protein sequence ID" value="TCJ04153.1"/>
    <property type="molecule type" value="Genomic_DNA"/>
</dbReference>
<gene>
    <name evidence="6" type="ORF">E0Y62_10345</name>
</gene>
<keyword evidence="7" id="KW-1185">Reference proteome</keyword>
<dbReference type="SUPFAM" id="SSF56281">
    <property type="entry name" value="Metallo-hydrolase/oxidoreductase"/>
    <property type="match status" value="1"/>
</dbReference>
<dbReference type="PANTHER" id="PTHR46233">
    <property type="entry name" value="HYDROXYACYLGLUTATHIONE HYDROLASE GLOC"/>
    <property type="match status" value="1"/>
</dbReference>
<evidence type="ECO:0000259" key="5">
    <source>
        <dbReference type="SMART" id="SM00849"/>
    </source>
</evidence>
<reference evidence="6 7" key="1">
    <citation type="submission" date="2019-03" db="EMBL/GenBank/DDBJ databases">
        <authorList>
            <person name="Jensen L."/>
            <person name="Storgaard J."/>
            <person name="Sulaj E."/>
            <person name="Schramm A."/>
            <person name="Marshall I.P.G."/>
        </authorList>
    </citation>
    <scope>NUCLEOTIDE SEQUENCE [LARGE SCALE GENOMIC DNA]</scope>
    <source>
        <strain evidence="6 7">2017H2G3</strain>
    </source>
</reference>
<keyword evidence="2" id="KW-0479">Metal-binding</keyword>
<accession>A0A4R1AVD1</accession>
<dbReference type="InterPro" id="IPR001279">
    <property type="entry name" value="Metallo-B-lactamas"/>
</dbReference>
<dbReference type="OrthoDB" id="9802248at2"/>
<protein>
    <submittedName>
        <fullName evidence="6">MBL fold metallo-hydrolase</fullName>
    </submittedName>
</protein>
<evidence type="ECO:0000256" key="1">
    <source>
        <dbReference type="ARBA" id="ARBA00001947"/>
    </source>
</evidence>
<keyword evidence="4" id="KW-0862">Zinc</keyword>
<evidence type="ECO:0000313" key="7">
    <source>
        <dbReference type="Proteomes" id="UP000293846"/>
    </source>
</evidence>
<evidence type="ECO:0000256" key="2">
    <source>
        <dbReference type="ARBA" id="ARBA00022723"/>
    </source>
</evidence>
<evidence type="ECO:0000256" key="4">
    <source>
        <dbReference type="ARBA" id="ARBA00022833"/>
    </source>
</evidence>
<dbReference type="PANTHER" id="PTHR46233:SF3">
    <property type="entry name" value="HYDROXYACYLGLUTATHIONE HYDROLASE GLOC"/>
    <property type="match status" value="1"/>
</dbReference>
<feature type="domain" description="Metallo-beta-lactamase" evidence="5">
    <location>
        <begin position="12"/>
        <end position="192"/>
    </location>
</feature>
<dbReference type="Proteomes" id="UP000293846">
    <property type="component" value="Unassembled WGS sequence"/>
</dbReference>
<name>A0A4R1AVD1_9BACI</name>
<dbReference type="CDD" id="cd06262">
    <property type="entry name" value="metallo-hydrolase-like_MBL-fold"/>
    <property type="match status" value="1"/>
</dbReference>
<sequence length="211" mass="23379">MEWHQIPLGLLQTNCYIVSKKDNSCLIFDPGEEAGKLSSFIQEKQLTPLAIILTHAHFDHIGAVEEIRQEFNIPVYIHEKEADWLVDPTLNGSQLFEIGKLVKGNRADYVLKNERELEIGEFIFQIAKTPGHSPGSLSFYFKEAGFVIAGDALFSGSIGRTDLPGGDHAQLLKSIHEQLLILPEETIVLPGHGPATTIGQEMDSNPFLNGF</sequence>
<dbReference type="GO" id="GO:0016787">
    <property type="term" value="F:hydrolase activity"/>
    <property type="evidence" value="ECO:0007669"/>
    <property type="project" value="UniProtKB-KW"/>
</dbReference>
<dbReference type="RefSeq" id="WP_131236817.1">
    <property type="nucleotide sequence ID" value="NZ_SJTH01000010.1"/>
</dbReference>
<dbReference type="Pfam" id="PF00753">
    <property type="entry name" value="Lactamase_B"/>
    <property type="match status" value="1"/>
</dbReference>
<proteinExistence type="predicted"/>
<evidence type="ECO:0000313" key="6">
    <source>
        <dbReference type="EMBL" id="TCJ04153.1"/>
    </source>
</evidence>
<comment type="caution">
    <text evidence="6">The sequence shown here is derived from an EMBL/GenBank/DDBJ whole genome shotgun (WGS) entry which is preliminary data.</text>
</comment>